<organism evidence="3 4">
    <name type="scientific">Rossellomorea pakistanensis</name>
    <dbReference type="NCBI Taxonomy" id="992288"/>
    <lineage>
        <taxon>Bacteria</taxon>
        <taxon>Bacillati</taxon>
        <taxon>Bacillota</taxon>
        <taxon>Bacilli</taxon>
        <taxon>Bacillales</taxon>
        <taxon>Bacillaceae</taxon>
        <taxon>Rossellomorea</taxon>
    </lineage>
</organism>
<dbReference type="PANTHER" id="PTHR43384">
    <property type="entry name" value="SEPTUM SITE-DETERMINING PROTEIN MIND HOMOLOG, CHLOROPLASTIC-RELATED"/>
    <property type="match status" value="1"/>
</dbReference>
<dbReference type="PIRSF" id="PIRSF003092">
    <property type="entry name" value="MinD"/>
    <property type="match status" value="1"/>
</dbReference>
<dbReference type="SUPFAM" id="SSF52540">
    <property type="entry name" value="P-loop containing nucleoside triphosphate hydrolases"/>
    <property type="match status" value="1"/>
</dbReference>
<dbReference type="Proteomes" id="UP001646157">
    <property type="component" value="Unassembled WGS sequence"/>
</dbReference>
<sequence length="289" mass="32458">MKDQAETLRLKLSESKSIAKTIGIVSGKGGVGKSNVSVNFSLSLSQKGNKVLLFDLDIGMGNVHLLLGGQAKKSMATFMNDHDKNLNDIIYHSKYGISYISGGSGLNEMTEWNKAHIEVFLCSMQQLQARYDFIIFDMGAGASINTLNLLMSVDDLFIVTTPETTSMTDAYSMIKFMHLKDPQKNYFLICNRAFNIKEGNEIVHRLQTVGKKFLNKDLTILGVLPEDSSVRKAVNSQIPFLLINPRSKVSTALQNLTNRYLLHQDGINVDVSLKESRFFEEIRKLFFMR</sequence>
<dbReference type="Pfam" id="PF10609">
    <property type="entry name" value="ParA"/>
    <property type="match status" value="1"/>
</dbReference>
<proteinExistence type="predicted"/>
<evidence type="ECO:0000313" key="4">
    <source>
        <dbReference type="Proteomes" id="UP001646157"/>
    </source>
</evidence>
<reference evidence="3 4" key="1">
    <citation type="submission" date="2021-01" db="EMBL/GenBank/DDBJ databases">
        <title>Genomic Encyclopedia of Type Strains, Phase IV (KMG-IV): sequencing the most valuable type-strain genomes for metagenomic binning, comparative biology and taxonomic classification.</title>
        <authorList>
            <person name="Goeker M."/>
        </authorList>
    </citation>
    <scope>NUCLEOTIDE SEQUENCE [LARGE SCALE GENOMIC DNA]</scope>
    <source>
        <strain evidence="3 4">DSM 24834</strain>
    </source>
</reference>
<dbReference type="InterPro" id="IPR050625">
    <property type="entry name" value="ParA/MinD_ATPase"/>
</dbReference>
<gene>
    <name evidence="3" type="ORF">JOC86_003403</name>
</gene>
<evidence type="ECO:0000256" key="1">
    <source>
        <dbReference type="ARBA" id="ARBA00022741"/>
    </source>
</evidence>
<keyword evidence="1" id="KW-0547">Nucleotide-binding</keyword>
<dbReference type="InterPro" id="IPR033756">
    <property type="entry name" value="YlxH/NBP35"/>
</dbReference>
<dbReference type="InterPro" id="IPR025501">
    <property type="entry name" value="MinD_FleN"/>
</dbReference>
<dbReference type="CDD" id="cd02038">
    <property type="entry name" value="FlhG-like"/>
    <property type="match status" value="1"/>
</dbReference>
<dbReference type="InterPro" id="IPR033875">
    <property type="entry name" value="FlhG"/>
</dbReference>
<comment type="caution">
    <text evidence="3">The sequence shown here is derived from an EMBL/GenBank/DDBJ whole genome shotgun (WGS) entry which is preliminary data.</text>
</comment>
<dbReference type="PANTHER" id="PTHR43384:SF4">
    <property type="entry name" value="CELLULOSE BIOSYNTHESIS PROTEIN BCSQ-RELATED"/>
    <property type="match status" value="1"/>
</dbReference>
<keyword evidence="4" id="KW-1185">Reference proteome</keyword>
<protein>
    <submittedName>
        <fullName evidence="3">Flagellar biosynthesis protein FlhG</fullName>
    </submittedName>
</protein>
<evidence type="ECO:0000256" key="2">
    <source>
        <dbReference type="ARBA" id="ARBA00022840"/>
    </source>
</evidence>
<dbReference type="EMBL" id="JAFBDZ010000003">
    <property type="protein sequence ID" value="MBM7586851.1"/>
    <property type="molecule type" value="Genomic_DNA"/>
</dbReference>
<keyword evidence="2" id="KW-0067">ATP-binding</keyword>
<dbReference type="RefSeq" id="WP_205174024.1">
    <property type="nucleotide sequence ID" value="NZ_JAFBDZ010000003.1"/>
</dbReference>
<name>A0ABS2NG74_9BACI</name>
<keyword evidence="3" id="KW-0966">Cell projection</keyword>
<evidence type="ECO:0000313" key="3">
    <source>
        <dbReference type="EMBL" id="MBM7586851.1"/>
    </source>
</evidence>
<keyword evidence="3" id="KW-0282">Flagellum</keyword>
<keyword evidence="3" id="KW-0969">Cilium</keyword>
<dbReference type="Gene3D" id="3.40.50.300">
    <property type="entry name" value="P-loop containing nucleotide triphosphate hydrolases"/>
    <property type="match status" value="1"/>
</dbReference>
<dbReference type="InterPro" id="IPR027417">
    <property type="entry name" value="P-loop_NTPase"/>
</dbReference>
<accession>A0ABS2NG74</accession>